<dbReference type="InterPro" id="IPR026580">
    <property type="entry name" value="DivIB"/>
</dbReference>
<keyword evidence="5 8" id="KW-1133">Transmembrane helix</keyword>
<evidence type="ECO:0000313" key="10">
    <source>
        <dbReference type="EMBL" id="MDQ0159179.1"/>
    </source>
</evidence>
<comment type="function">
    <text evidence="8">Cell division protein that may be involved in stabilizing or promoting the assembly of the division complex.</text>
</comment>
<keyword evidence="3 8" id="KW-0132">Cell division</keyword>
<evidence type="ECO:0000256" key="5">
    <source>
        <dbReference type="ARBA" id="ARBA00022989"/>
    </source>
</evidence>
<comment type="similarity">
    <text evidence="8">Belongs to the FtsQ/DivIB family. DivIB subfamily.</text>
</comment>
<dbReference type="PROSITE" id="PS51779">
    <property type="entry name" value="POTRA"/>
    <property type="match status" value="1"/>
</dbReference>
<keyword evidence="2 8" id="KW-1003">Cell membrane</keyword>
<evidence type="ECO:0000313" key="11">
    <source>
        <dbReference type="Proteomes" id="UP001224359"/>
    </source>
</evidence>
<accession>A0ABT9VE11</accession>
<dbReference type="Pfam" id="PF08478">
    <property type="entry name" value="POTRA_1"/>
    <property type="match status" value="1"/>
</dbReference>
<dbReference type="EMBL" id="JAUSTQ010000003">
    <property type="protein sequence ID" value="MDQ0159179.1"/>
    <property type="molecule type" value="Genomic_DNA"/>
</dbReference>
<dbReference type="GO" id="GO:0051301">
    <property type="term" value="P:cell division"/>
    <property type="evidence" value="ECO:0007669"/>
    <property type="project" value="UniProtKB-KW"/>
</dbReference>
<dbReference type="InterPro" id="IPR034746">
    <property type="entry name" value="POTRA"/>
</dbReference>
<dbReference type="HAMAP" id="MF_00912">
    <property type="entry name" value="DivIB"/>
    <property type="match status" value="1"/>
</dbReference>
<evidence type="ECO:0000256" key="6">
    <source>
        <dbReference type="ARBA" id="ARBA00023136"/>
    </source>
</evidence>
<organism evidence="10 11">
    <name type="scientific">Alkalibacillus salilacus</name>
    <dbReference type="NCBI Taxonomy" id="284582"/>
    <lineage>
        <taxon>Bacteria</taxon>
        <taxon>Bacillati</taxon>
        <taxon>Bacillota</taxon>
        <taxon>Bacilli</taxon>
        <taxon>Bacillales</taxon>
        <taxon>Bacillaceae</taxon>
        <taxon>Alkalibacillus</taxon>
    </lineage>
</organism>
<dbReference type="InterPro" id="IPR005548">
    <property type="entry name" value="Cell_div_FtsQ/DivIB_C"/>
</dbReference>
<protein>
    <recommendedName>
        <fullName evidence="8">Cell division protein DivIB</fullName>
    </recommendedName>
</protein>
<keyword evidence="6 8" id="KW-0472">Membrane</keyword>
<evidence type="ECO:0000256" key="7">
    <source>
        <dbReference type="ARBA" id="ARBA00023306"/>
    </source>
</evidence>
<keyword evidence="4 8" id="KW-0812">Transmembrane</keyword>
<evidence type="ECO:0000256" key="2">
    <source>
        <dbReference type="ARBA" id="ARBA00022475"/>
    </source>
</evidence>
<dbReference type="RefSeq" id="WP_306975439.1">
    <property type="nucleotide sequence ID" value="NZ_JAUSTQ010000003.1"/>
</dbReference>
<dbReference type="Gene3D" id="3.40.50.10960">
    <property type="match status" value="1"/>
</dbReference>
<evidence type="ECO:0000256" key="3">
    <source>
        <dbReference type="ARBA" id="ARBA00022618"/>
    </source>
</evidence>
<comment type="caution">
    <text evidence="10">The sequence shown here is derived from an EMBL/GenBank/DDBJ whole genome shotgun (WGS) entry which is preliminary data.</text>
</comment>
<dbReference type="InterPro" id="IPR013685">
    <property type="entry name" value="POTRA_FtsQ_type"/>
</dbReference>
<evidence type="ECO:0000256" key="4">
    <source>
        <dbReference type="ARBA" id="ARBA00022692"/>
    </source>
</evidence>
<sequence length="264" mass="30888">MADDREKVVSLEERMPQLKQTRKRRANRRFYMVMIMIILLILIIVYIQSPLSHVKSIETTGNSTLDTEKVVELSSVQTDDSFWQLKLNEIKEQVEQHPEIEQVEISREWYNTVLISVSEFERIAYQQSGDYFYPILQNGERLERVELNLPREDAPLLHNFEDEFLQDVAEQMASMPEAISRLISEIYYEPNDQDQRRIRLFTIDGQEIIATIDQLADKMESYPSIAAQIEEESMEGVLHLDVGAYFVPYESSNDEERVEIENGS</sequence>
<gene>
    <name evidence="8" type="primary">divIB</name>
    <name evidence="10" type="ORF">J2S77_001143</name>
</gene>
<dbReference type="Proteomes" id="UP001224359">
    <property type="component" value="Unassembled WGS sequence"/>
</dbReference>
<feature type="domain" description="POTRA" evidence="9">
    <location>
        <begin position="52"/>
        <end position="120"/>
    </location>
</feature>
<dbReference type="PANTHER" id="PTHR37820:SF1">
    <property type="entry name" value="CELL DIVISION PROTEIN FTSQ"/>
    <property type="match status" value="1"/>
</dbReference>
<evidence type="ECO:0000259" key="9">
    <source>
        <dbReference type="PROSITE" id="PS51779"/>
    </source>
</evidence>
<evidence type="ECO:0000256" key="8">
    <source>
        <dbReference type="HAMAP-Rule" id="MF_00912"/>
    </source>
</evidence>
<reference evidence="10 11" key="1">
    <citation type="submission" date="2023-07" db="EMBL/GenBank/DDBJ databases">
        <title>Genomic Encyclopedia of Type Strains, Phase IV (KMG-IV): sequencing the most valuable type-strain genomes for metagenomic binning, comparative biology and taxonomic classification.</title>
        <authorList>
            <person name="Goeker M."/>
        </authorList>
    </citation>
    <scope>NUCLEOTIDE SEQUENCE [LARGE SCALE GENOMIC DNA]</scope>
    <source>
        <strain evidence="10 11">DSM 16460</strain>
    </source>
</reference>
<keyword evidence="7 8" id="KW-0131">Cell cycle</keyword>
<feature type="transmembrane region" description="Helical" evidence="8">
    <location>
        <begin position="30"/>
        <end position="47"/>
    </location>
</feature>
<comment type="subcellular location">
    <subcellularLocation>
        <location evidence="8">Cell membrane</location>
        <topology evidence="8">Single-pass type II membrane protein</topology>
    </subcellularLocation>
    <subcellularLocation>
        <location evidence="1">Membrane</location>
    </subcellularLocation>
    <text evidence="8">Localizes to the division septum.</text>
</comment>
<keyword evidence="11" id="KW-1185">Reference proteome</keyword>
<name>A0ABT9VE11_9BACI</name>
<proteinExistence type="inferred from homology"/>
<dbReference type="Pfam" id="PF03799">
    <property type="entry name" value="FtsQ_DivIB_C"/>
    <property type="match status" value="1"/>
</dbReference>
<dbReference type="Gene3D" id="3.10.20.310">
    <property type="entry name" value="membrane protein fhac"/>
    <property type="match status" value="1"/>
</dbReference>
<dbReference type="PANTHER" id="PTHR37820">
    <property type="entry name" value="CELL DIVISION PROTEIN DIVIB"/>
    <property type="match status" value="1"/>
</dbReference>
<evidence type="ECO:0000256" key="1">
    <source>
        <dbReference type="ARBA" id="ARBA00004370"/>
    </source>
</evidence>
<dbReference type="InterPro" id="IPR050487">
    <property type="entry name" value="FtsQ_DivIB"/>
</dbReference>